<keyword evidence="2" id="KW-1185">Reference proteome</keyword>
<accession>A0A5A7PCC1</accession>
<reference evidence="2" key="1">
    <citation type="journal article" date="2019" name="Curr. Biol.">
        <title>Genome Sequence of Striga asiatica Provides Insight into the Evolution of Plant Parasitism.</title>
        <authorList>
            <person name="Yoshida S."/>
            <person name="Kim S."/>
            <person name="Wafula E.K."/>
            <person name="Tanskanen J."/>
            <person name="Kim Y.M."/>
            <person name="Honaas L."/>
            <person name="Yang Z."/>
            <person name="Spallek T."/>
            <person name="Conn C.E."/>
            <person name="Ichihashi Y."/>
            <person name="Cheong K."/>
            <person name="Cui S."/>
            <person name="Der J.P."/>
            <person name="Gundlach H."/>
            <person name="Jiao Y."/>
            <person name="Hori C."/>
            <person name="Ishida J.K."/>
            <person name="Kasahara H."/>
            <person name="Kiba T."/>
            <person name="Kim M.S."/>
            <person name="Koo N."/>
            <person name="Laohavisit A."/>
            <person name="Lee Y.H."/>
            <person name="Lumba S."/>
            <person name="McCourt P."/>
            <person name="Mortimer J.C."/>
            <person name="Mutuku J.M."/>
            <person name="Nomura T."/>
            <person name="Sasaki-Sekimoto Y."/>
            <person name="Seto Y."/>
            <person name="Wang Y."/>
            <person name="Wakatake T."/>
            <person name="Sakakibara H."/>
            <person name="Demura T."/>
            <person name="Yamaguchi S."/>
            <person name="Yoneyama K."/>
            <person name="Manabe R.I."/>
            <person name="Nelson D.C."/>
            <person name="Schulman A.H."/>
            <person name="Timko M.P."/>
            <person name="dePamphilis C.W."/>
            <person name="Choi D."/>
            <person name="Shirasu K."/>
        </authorList>
    </citation>
    <scope>NUCLEOTIDE SEQUENCE [LARGE SCALE GENOMIC DNA]</scope>
    <source>
        <strain evidence="2">cv. UVA1</strain>
    </source>
</reference>
<comment type="caution">
    <text evidence="1">The sequence shown here is derived from an EMBL/GenBank/DDBJ whole genome shotgun (WGS) entry which is preliminary data.</text>
</comment>
<gene>
    <name evidence="1" type="ORF">STAS_06106</name>
</gene>
<dbReference type="Proteomes" id="UP000325081">
    <property type="component" value="Unassembled WGS sequence"/>
</dbReference>
<evidence type="ECO:0000313" key="2">
    <source>
        <dbReference type="Proteomes" id="UP000325081"/>
    </source>
</evidence>
<sequence length="123" mass="14300">MKVRYVLRLGLRFQIGDGNNIDIWESPWIPRAPNYKPYCCFEDDRRALKKVRDLCGVAGNQWDVKLIRQTFQPMQAEEILKLKAPVTGKSDQLIWHQCPKGQFSVKHILAGKEIFIGTVEPFR</sequence>
<evidence type="ECO:0000313" key="1">
    <source>
        <dbReference type="EMBL" id="GER30178.1"/>
    </source>
</evidence>
<name>A0A5A7PCC1_STRAF</name>
<protein>
    <submittedName>
        <fullName evidence="1">Phospholipase D alpha 2</fullName>
    </submittedName>
</protein>
<organism evidence="1 2">
    <name type="scientific">Striga asiatica</name>
    <name type="common">Asiatic witchweed</name>
    <name type="synonym">Buchnera asiatica</name>
    <dbReference type="NCBI Taxonomy" id="4170"/>
    <lineage>
        <taxon>Eukaryota</taxon>
        <taxon>Viridiplantae</taxon>
        <taxon>Streptophyta</taxon>
        <taxon>Embryophyta</taxon>
        <taxon>Tracheophyta</taxon>
        <taxon>Spermatophyta</taxon>
        <taxon>Magnoliopsida</taxon>
        <taxon>eudicotyledons</taxon>
        <taxon>Gunneridae</taxon>
        <taxon>Pentapetalae</taxon>
        <taxon>asterids</taxon>
        <taxon>lamiids</taxon>
        <taxon>Lamiales</taxon>
        <taxon>Orobanchaceae</taxon>
        <taxon>Buchnereae</taxon>
        <taxon>Striga</taxon>
    </lineage>
</organism>
<proteinExistence type="predicted"/>
<dbReference type="EMBL" id="BKCP01004317">
    <property type="protein sequence ID" value="GER30178.1"/>
    <property type="molecule type" value="Genomic_DNA"/>
</dbReference>
<dbReference type="OrthoDB" id="1742963at2759"/>
<dbReference type="AlphaFoldDB" id="A0A5A7PCC1"/>